<dbReference type="NCBIfam" id="TIGR01783">
    <property type="entry name" value="TonB-siderophor"/>
    <property type="match status" value="1"/>
</dbReference>
<organism evidence="17 18">
    <name type="scientific">Oxalicibacterium flavum</name>
    <dbReference type="NCBI Taxonomy" id="179467"/>
    <lineage>
        <taxon>Bacteria</taxon>
        <taxon>Pseudomonadati</taxon>
        <taxon>Pseudomonadota</taxon>
        <taxon>Betaproteobacteria</taxon>
        <taxon>Burkholderiales</taxon>
        <taxon>Oxalobacteraceae</taxon>
        <taxon>Oxalicibacterium</taxon>
    </lineage>
</organism>
<evidence type="ECO:0000256" key="2">
    <source>
        <dbReference type="ARBA" id="ARBA00009810"/>
    </source>
</evidence>
<dbReference type="Proteomes" id="UP000620266">
    <property type="component" value="Unassembled WGS sequence"/>
</dbReference>
<reference evidence="17" key="1">
    <citation type="journal article" date="2014" name="Int. J. Syst. Evol. Microbiol.">
        <title>Complete genome sequence of Corynebacterium casei LMG S-19264T (=DSM 44701T), isolated from a smear-ripened cheese.</title>
        <authorList>
            <consortium name="US DOE Joint Genome Institute (JGI-PGF)"/>
            <person name="Walter F."/>
            <person name="Albersmeier A."/>
            <person name="Kalinowski J."/>
            <person name="Ruckert C."/>
        </authorList>
    </citation>
    <scope>NUCLEOTIDE SEQUENCE</scope>
    <source>
        <strain evidence="17">CCM 7086</strain>
    </source>
</reference>
<dbReference type="Pfam" id="PF00593">
    <property type="entry name" value="TonB_dep_Rec_b-barrel"/>
    <property type="match status" value="1"/>
</dbReference>
<evidence type="ECO:0000313" key="17">
    <source>
        <dbReference type="EMBL" id="GGB97508.1"/>
    </source>
</evidence>
<dbReference type="EMBL" id="BMCG01000001">
    <property type="protein sequence ID" value="GGB97508.1"/>
    <property type="molecule type" value="Genomic_DNA"/>
</dbReference>
<evidence type="ECO:0000256" key="14">
    <source>
        <dbReference type="PROSITE-ProRule" id="PRU01360"/>
    </source>
</evidence>
<evidence type="ECO:0000256" key="15">
    <source>
        <dbReference type="RuleBase" id="RU003357"/>
    </source>
</evidence>
<keyword evidence="3 14" id="KW-0813">Transport</keyword>
<dbReference type="InterPro" id="IPR012910">
    <property type="entry name" value="Plug_dom"/>
</dbReference>
<evidence type="ECO:0000256" key="1">
    <source>
        <dbReference type="ARBA" id="ARBA00004571"/>
    </source>
</evidence>
<evidence type="ECO:0000256" key="13">
    <source>
        <dbReference type="ARBA" id="ARBA00023237"/>
    </source>
</evidence>
<dbReference type="InterPro" id="IPR036942">
    <property type="entry name" value="Beta-barrel_TonB_sf"/>
</dbReference>
<keyword evidence="18" id="KW-1185">Reference proteome</keyword>
<gene>
    <name evidence="17" type="primary">fpvB</name>
    <name evidence="17" type="ORF">GCM10007205_03500</name>
</gene>
<dbReference type="SUPFAM" id="SSF56935">
    <property type="entry name" value="Porins"/>
    <property type="match status" value="1"/>
</dbReference>
<dbReference type="Gene3D" id="3.55.50.30">
    <property type="match status" value="1"/>
</dbReference>
<keyword evidence="4 14" id="KW-1134">Transmembrane beta strand</keyword>
<evidence type="ECO:0000256" key="9">
    <source>
        <dbReference type="ARBA" id="ARBA00023065"/>
    </source>
</evidence>
<keyword evidence="5" id="KW-0410">Iron transport</keyword>
<evidence type="ECO:0000256" key="11">
    <source>
        <dbReference type="ARBA" id="ARBA00023136"/>
    </source>
</evidence>
<comment type="similarity">
    <text evidence="2 14 15">Belongs to the TonB-dependent receptor family.</text>
</comment>
<sequence>MQASAQSRQYNIAAGPLQSALSRFAAEAQVTVSFVPALVADKHTGGLQGNYQTASGLRQLLIGTGLEAVAQGEGIFVLQAQAASATSADDAVLPAVTITGQVMRDGTSEGTGSYQARFTNTATKLTLSPRETPQTITTITRQQLDDAGMTSLDDALKSVSGVFSQEQGSAGGTYTSRGFGLQAQVDGMSTPSGVDSGNRSVKFDNAFVDRIEVLQGAAGLMTGAGNPGGTVNMVRKRPTDTFQAQAEMQLGSWNARRFVGDVSSPLVESGRVRGRVVALDDRSDSFTDYIFRNRSAVYGIVEADLSPSTTLSASVQYQKDTGLNHFGVPFAADGSDAGLPRSSFWGDANYRLARDYTIYTIGLDQRLTGDWNLKASYSRQKTLNEIDNFNALTGSLDIATGDGLSISTRSRNNSTTMRADTVDAYASGPFNLLGRKHELVLGLNGATYEDESTGTGYIAGSIPINVYDFDPGALGEVANGTASRSGTKTTNIGLYTVARWNLTDSLKLITGARISNYESKNAVTGLTTLKETGEITPYAGLVYDIDDQYSAYVSYSDIFNPQSRKSADGSVLDPVVGANVEAGIKGELLDKRLNVSAAVFQLEQSNLSVRDDSVPVDAGNACGGTCYIAAGKVVSQGLDLGINGQASANLNIAAGYTYVSAEYKAGPQKGQRYGVEQPRHSLRLAANYKLPETSWSVGGNVTATNKIHRSASNNAWTIRQGGLVLIGLNARYQISPKTQMLLAVSNLTDRSYRHLYSLNYSPYGEPRKLSVNLKHTF</sequence>
<keyword evidence="9" id="KW-0406">Ion transport</keyword>
<evidence type="ECO:0000256" key="12">
    <source>
        <dbReference type="ARBA" id="ARBA00023170"/>
    </source>
</evidence>
<evidence type="ECO:0000256" key="4">
    <source>
        <dbReference type="ARBA" id="ARBA00022452"/>
    </source>
</evidence>
<name>A0A8J2XYF9_9BURK</name>
<dbReference type="InterPro" id="IPR010105">
    <property type="entry name" value="TonB_sidphr_rcpt"/>
</dbReference>
<evidence type="ECO:0000259" key="16">
    <source>
        <dbReference type="SMART" id="SM00965"/>
    </source>
</evidence>
<keyword evidence="11 14" id="KW-0472">Membrane</keyword>
<evidence type="ECO:0000256" key="8">
    <source>
        <dbReference type="ARBA" id="ARBA00023004"/>
    </source>
</evidence>
<feature type="domain" description="Secretin/TonB short N-terminal" evidence="16">
    <location>
        <begin position="30"/>
        <end position="81"/>
    </location>
</feature>
<dbReference type="AlphaFoldDB" id="A0A8J2XYF9"/>
<dbReference type="GO" id="GO:0009279">
    <property type="term" value="C:cell outer membrane"/>
    <property type="evidence" value="ECO:0007669"/>
    <property type="project" value="UniProtKB-SubCell"/>
</dbReference>
<proteinExistence type="inferred from homology"/>
<dbReference type="InterPro" id="IPR037066">
    <property type="entry name" value="Plug_dom_sf"/>
</dbReference>
<evidence type="ECO:0000256" key="7">
    <source>
        <dbReference type="ARBA" id="ARBA00022729"/>
    </source>
</evidence>
<dbReference type="InterPro" id="IPR039426">
    <property type="entry name" value="TonB-dep_rcpt-like"/>
</dbReference>
<keyword evidence="13 14" id="KW-0998">Cell outer membrane</keyword>
<evidence type="ECO:0000256" key="5">
    <source>
        <dbReference type="ARBA" id="ARBA00022496"/>
    </source>
</evidence>
<dbReference type="Pfam" id="PF07715">
    <property type="entry name" value="Plug"/>
    <property type="match status" value="1"/>
</dbReference>
<dbReference type="GO" id="GO:0038023">
    <property type="term" value="F:signaling receptor activity"/>
    <property type="evidence" value="ECO:0007669"/>
    <property type="project" value="InterPro"/>
</dbReference>
<dbReference type="SMART" id="SM00965">
    <property type="entry name" value="STN"/>
    <property type="match status" value="1"/>
</dbReference>
<keyword evidence="10 15" id="KW-0798">TonB box</keyword>
<keyword evidence="6 14" id="KW-0812">Transmembrane</keyword>
<evidence type="ECO:0000256" key="3">
    <source>
        <dbReference type="ARBA" id="ARBA00022448"/>
    </source>
</evidence>
<comment type="subcellular location">
    <subcellularLocation>
        <location evidence="1 14">Cell outer membrane</location>
        <topology evidence="1 14">Multi-pass membrane protein</topology>
    </subcellularLocation>
</comment>
<evidence type="ECO:0000256" key="10">
    <source>
        <dbReference type="ARBA" id="ARBA00023077"/>
    </source>
</evidence>
<dbReference type="Gene3D" id="2.170.130.10">
    <property type="entry name" value="TonB-dependent receptor, plug domain"/>
    <property type="match status" value="1"/>
</dbReference>
<dbReference type="InterPro" id="IPR011662">
    <property type="entry name" value="Secretin/TonB_short_N"/>
</dbReference>
<dbReference type="Gene3D" id="2.40.170.20">
    <property type="entry name" value="TonB-dependent receptor, beta-barrel domain"/>
    <property type="match status" value="1"/>
</dbReference>
<dbReference type="CDD" id="cd01347">
    <property type="entry name" value="ligand_gated_channel"/>
    <property type="match status" value="1"/>
</dbReference>
<keyword evidence="7" id="KW-0732">Signal</keyword>
<evidence type="ECO:0000313" key="18">
    <source>
        <dbReference type="Proteomes" id="UP000620266"/>
    </source>
</evidence>
<dbReference type="GO" id="GO:0015891">
    <property type="term" value="P:siderophore transport"/>
    <property type="evidence" value="ECO:0007669"/>
    <property type="project" value="InterPro"/>
</dbReference>
<dbReference type="PANTHER" id="PTHR32552:SF74">
    <property type="entry name" value="HYDROXAMATE SIDEROPHORE RECEPTOR FHUE"/>
    <property type="match status" value="1"/>
</dbReference>
<reference evidence="17" key="2">
    <citation type="submission" date="2020-09" db="EMBL/GenBank/DDBJ databases">
        <authorList>
            <person name="Sun Q."/>
            <person name="Sedlacek I."/>
        </authorList>
    </citation>
    <scope>NUCLEOTIDE SEQUENCE</scope>
    <source>
        <strain evidence="17">CCM 7086</strain>
    </source>
</reference>
<dbReference type="PROSITE" id="PS52016">
    <property type="entry name" value="TONB_DEPENDENT_REC_3"/>
    <property type="match status" value="1"/>
</dbReference>
<dbReference type="PANTHER" id="PTHR32552">
    <property type="entry name" value="FERRICHROME IRON RECEPTOR-RELATED"/>
    <property type="match status" value="1"/>
</dbReference>
<protein>
    <submittedName>
        <fullName evidence="17">Second ferric pyoverdine receptor FpvB</fullName>
    </submittedName>
</protein>
<comment type="caution">
    <text evidence="17">The sequence shown here is derived from an EMBL/GenBank/DDBJ whole genome shotgun (WGS) entry which is preliminary data.</text>
</comment>
<keyword evidence="12 17" id="KW-0675">Receptor</keyword>
<dbReference type="InterPro" id="IPR000531">
    <property type="entry name" value="Beta-barrel_TonB"/>
</dbReference>
<evidence type="ECO:0000256" key="6">
    <source>
        <dbReference type="ARBA" id="ARBA00022692"/>
    </source>
</evidence>
<dbReference type="GO" id="GO:0015344">
    <property type="term" value="F:siderophore uptake transmembrane transporter activity"/>
    <property type="evidence" value="ECO:0007669"/>
    <property type="project" value="TreeGrafter"/>
</dbReference>
<accession>A0A8J2XYF9</accession>
<keyword evidence="8" id="KW-0408">Iron</keyword>
<dbReference type="FunFam" id="2.170.130.10:FF:000010">
    <property type="entry name" value="Ferripyoverdine receptor"/>
    <property type="match status" value="1"/>
</dbReference>